<evidence type="ECO:0000313" key="2">
    <source>
        <dbReference type="EMBL" id="KAJ2677630.1"/>
    </source>
</evidence>
<dbReference type="Gene3D" id="2.60.120.10">
    <property type="entry name" value="Jelly Rolls"/>
    <property type="match status" value="1"/>
</dbReference>
<organism evidence="2 3">
    <name type="scientific">Coemansia spiralis</name>
    <dbReference type="NCBI Taxonomy" id="417178"/>
    <lineage>
        <taxon>Eukaryota</taxon>
        <taxon>Fungi</taxon>
        <taxon>Fungi incertae sedis</taxon>
        <taxon>Zoopagomycota</taxon>
        <taxon>Kickxellomycotina</taxon>
        <taxon>Kickxellomycetes</taxon>
        <taxon>Kickxellales</taxon>
        <taxon>Kickxellaceae</taxon>
        <taxon>Coemansia</taxon>
    </lineage>
</organism>
<protein>
    <submittedName>
        <fullName evidence="2">Uncharacterized protein</fullName>
    </submittedName>
</protein>
<feature type="region of interest" description="Disordered" evidence="1">
    <location>
        <begin position="210"/>
        <end position="229"/>
    </location>
</feature>
<proteinExistence type="predicted"/>
<accession>A0A9W8G7W2</accession>
<feature type="compositionally biased region" description="Polar residues" evidence="1">
    <location>
        <begin position="450"/>
        <end position="465"/>
    </location>
</feature>
<sequence>MQQYCRSEENNYIRLSQQAGSIGSTNAGPQPYHRSLPANDVASPKHKSAPAITLISPNMSTPSAGSSNGTITARQYNYPEVKPLAYSTNHAQQQPQPLIVPAAMPTPPAYIPAPQVNSPLANQPMYYYTTAHQMATALPPSNWAQSPGGIPQPPPLPAATQPVAQLVQSSRPGYYRMPKYSRPFQPQRPLSGNTHMLLQNSPSTYPFVTAAQQSQSAPISPASPHGQTMFKKHHEPYAINTQVASLQPHPLQQQQPLSAPVHPQQTLHKKQSFAQPQGSQMTAAAPLPNNAGVPPAPQTKWAKPPAANAYKNTGRVQTVYLRNWERQCERSKFTTQFHCLEPVKLVSKNEMPKVPQQKGNLHPLFKASEDWIAPSVGLPLDNKPGYRCVLYIVDGTLLYDNGLGSEKLFSKGTLLMTTTNHEVSIYVRNPSKTHRAHIIRLWIDIDDFTPSNSRKNSHSNNTGAQQGIAVEPNRQQRSKKQGMTGIMHADFHSKVRHVADSDKENCLLVLAQPNNYYPSYGMTSIIYGPVKHTRRSDSDQADDRASDINKAERRDGIASLLGASYYHSKSALFTRPDYFTPDSMMDLTESIEAEDKDWEETDPQLSSRVCADPLLVDEDIFVSLCSLESGSKVIYEPYDLHDHERVSMRKRQNLQRATRRRVWIQTILADLNTEARSNGGRLIINGDRANRMRPGDSAYVRRIELTDKIVLENCGKTPIEFIVAETPY</sequence>
<feature type="compositionally biased region" description="Polar residues" evidence="1">
    <location>
        <begin position="272"/>
        <end position="282"/>
    </location>
</feature>
<dbReference type="AlphaFoldDB" id="A0A9W8G7W2"/>
<feature type="compositionally biased region" description="Low complexity" evidence="1">
    <location>
        <begin position="210"/>
        <end position="224"/>
    </location>
</feature>
<dbReference type="EMBL" id="JANBTW010000030">
    <property type="protein sequence ID" value="KAJ2677630.1"/>
    <property type="molecule type" value="Genomic_DNA"/>
</dbReference>
<gene>
    <name evidence="2" type="ORF">GGI25_003020</name>
</gene>
<evidence type="ECO:0000313" key="3">
    <source>
        <dbReference type="Proteomes" id="UP001151518"/>
    </source>
</evidence>
<name>A0A9W8G7W2_9FUNG</name>
<feature type="region of interest" description="Disordered" evidence="1">
    <location>
        <begin position="249"/>
        <end position="308"/>
    </location>
</feature>
<dbReference type="Proteomes" id="UP001151518">
    <property type="component" value="Unassembled WGS sequence"/>
</dbReference>
<reference evidence="2" key="1">
    <citation type="submission" date="2022-07" db="EMBL/GenBank/DDBJ databases">
        <title>Phylogenomic reconstructions and comparative analyses of Kickxellomycotina fungi.</title>
        <authorList>
            <person name="Reynolds N.K."/>
            <person name="Stajich J.E."/>
            <person name="Barry K."/>
            <person name="Grigoriev I.V."/>
            <person name="Crous P."/>
            <person name="Smith M.E."/>
        </authorList>
    </citation>
    <scope>NUCLEOTIDE SEQUENCE</scope>
    <source>
        <strain evidence="2">NRRL 3115</strain>
    </source>
</reference>
<feature type="region of interest" description="Disordered" evidence="1">
    <location>
        <begin position="450"/>
        <end position="481"/>
    </location>
</feature>
<comment type="caution">
    <text evidence="2">The sequence shown here is derived from an EMBL/GenBank/DDBJ whole genome shotgun (WGS) entry which is preliminary data.</text>
</comment>
<dbReference type="InterPro" id="IPR014710">
    <property type="entry name" value="RmlC-like_jellyroll"/>
</dbReference>
<evidence type="ECO:0000256" key="1">
    <source>
        <dbReference type="SAM" id="MobiDB-lite"/>
    </source>
</evidence>
<dbReference type="OrthoDB" id="5540927at2759"/>
<feature type="region of interest" description="Disordered" evidence="1">
    <location>
        <begin position="20"/>
        <end position="48"/>
    </location>
</feature>